<accession>A0A6V7B9E9</accession>
<dbReference type="GO" id="GO:0006508">
    <property type="term" value="P:proteolysis"/>
    <property type="evidence" value="ECO:0007669"/>
    <property type="project" value="InterPro"/>
</dbReference>
<reference evidence="4" key="1">
    <citation type="submission" date="2020-07" db="EMBL/GenBank/DDBJ databases">
        <authorList>
            <person name="Pothier F. J."/>
        </authorList>
    </citation>
    <scope>NUCLEOTIDE SEQUENCE</scope>
    <source>
        <strain evidence="4">CFBP 8129</strain>
    </source>
</reference>
<dbReference type="InterPro" id="IPR011042">
    <property type="entry name" value="6-blade_b-propeller_TolB-like"/>
</dbReference>
<dbReference type="PANTHER" id="PTHR42776:SF27">
    <property type="entry name" value="DIPEPTIDYL PEPTIDASE FAMILY MEMBER 6"/>
    <property type="match status" value="1"/>
</dbReference>
<proteinExistence type="predicted"/>
<feature type="chain" id="PRO_5033572263" evidence="2">
    <location>
        <begin position="21"/>
        <end position="694"/>
    </location>
</feature>
<protein>
    <submittedName>
        <fullName evidence="4">Dipeptidyl aminopeptidase BIII</fullName>
    </submittedName>
</protein>
<dbReference type="RefSeq" id="WP_046936472.1">
    <property type="nucleotide sequence ID" value="NZ_CP018728.1"/>
</dbReference>
<dbReference type="PROSITE" id="PS51257">
    <property type="entry name" value="PROKAR_LIPOPROTEIN"/>
    <property type="match status" value="1"/>
</dbReference>
<evidence type="ECO:0000256" key="1">
    <source>
        <dbReference type="ARBA" id="ARBA00022801"/>
    </source>
</evidence>
<sequence>MQRLLLVSSMLVALSACSNKSTPHAPPASGASASPAAAATPPELITRDALFGAAEKAHVLVSPDGATLSWVAPLKGVPNLWVAPIDAPDKARAVTQDTGRGIREYFWSHRAGTLLYKRDQGGDENFHLYALNLADGSSKDLTPFDKASVEMYGLSAQHPDQILVGINNRDPKWRDLYRVDIATGKATLVDKNTQQLDSYLADGNLQPRYAMRTSQDGGTEVLAYQGGTWKTVEIIPFDDAITTEVVGLTDDGKTLYLRDSRNRNTSALYAVDTATKARTLLSEDARADVDAVLKDPKTGAVQVASSEYLRREWKALDPGIAKDLQALKSLGPGDAKVEARTQDDTTWIVSYSAAETPLRYYRYDRATAKLTKLFSAFPALEGKPLVPSWPLTLTSRDGLAMVSYLTLPADADTNHDGKPDKPVPMVLFVHGGPWLRDSYNSYGEYTQWFANRGYAVLAVNYRGSTGLGKAFTNAGNGEWAGKMHNDLLDAVQWAVKQGVTTPDNVAIMGGSYGGYASLVGLTFTPDTFKCGVDIVGPANLNTLLGSVPKYWAGTYKQFAKRMGDPATAAGKQWLTERSPVTHVDKIKKPLLIGQGANDPRTNRAESEQIVNAMTVKHLPVTYVLFPDEGHGFHRPQNSKAFNAVAETFLGQCLGGRVQPIGSDLTGSSITVPTGAEHIDGLADALKTHTQAIRN</sequence>
<organism evidence="4">
    <name type="scientific">Xanthomonas hortorum pv. gardneri</name>
    <dbReference type="NCBI Taxonomy" id="2754056"/>
    <lineage>
        <taxon>Bacteria</taxon>
        <taxon>Pseudomonadati</taxon>
        <taxon>Pseudomonadota</taxon>
        <taxon>Gammaproteobacteria</taxon>
        <taxon>Lysobacterales</taxon>
        <taxon>Lysobacteraceae</taxon>
        <taxon>Xanthomonas</taxon>
    </lineage>
</organism>
<evidence type="ECO:0000256" key="2">
    <source>
        <dbReference type="SAM" id="SignalP"/>
    </source>
</evidence>
<keyword evidence="4" id="KW-0645">Protease</keyword>
<dbReference type="InterPro" id="IPR029058">
    <property type="entry name" value="AB_hydrolase_fold"/>
</dbReference>
<keyword evidence="1" id="KW-0378">Hydrolase</keyword>
<dbReference type="EMBL" id="LR828253">
    <property type="protein sequence ID" value="CAD0298741.1"/>
    <property type="molecule type" value="Genomic_DNA"/>
</dbReference>
<dbReference type="SUPFAM" id="SSF53474">
    <property type="entry name" value="alpha/beta-Hydrolases"/>
    <property type="match status" value="1"/>
</dbReference>
<dbReference type="SUPFAM" id="SSF69304">
    <property type="entry name" value="Tricorn protease N-terminal domain"/>
    <property type="match status" value="1"/>
</dbReference>
<dbReference type="EMBL" id="LR828253">
    <property type="protein sequence ID" value="CAD0298745.1"/>
    <property type="molecule type" value="Genomic_DNA"/>
</dbReference>
<dbReference type="Gene3D" id="2.120.10.30">
    <property type="entry name" value="TolB, C-terminal domain"/>
    <property type="match status" value="1"/>
</dbReference>
<evidence type="ECO:0000259" key="3">
    <source>
        <dbReference type="Pfam" id="PF00326"/>
    </source>
</evidence>
<feature type="signal peptide" evidence="2">
    <location>
        <begin position="1"/>
        <end position="20"/>
    </location>
</feature>
<name>A0A6V7B9E9_9XANT</name>
<dbReference type="Pfam" id="PF00326">
    <property type="entry name" value="Peptidase_S9"/>
    <property type="match status" value="1"/>
</dbReference>
<dbReference type="PANTHER" id="PTHR42776">
    <property type="entry name" value="SERINE PEPTIDASE S9 FAMILY MEMBER"/>
    <property type="match status" value="1"/>
</dbReference>
<evidence type="ECO:0000313" key="4">
    <source>
        <dbReference type="EMBL" id="CAD0298741.1"/>
    </source>
</evidence>
<dbReference type="GO" id="GO:0004252">
    <property type="term" value="F:serine-type endopeptidase activity"/>
    <property type="evidence" value="ECO:0007669"/>
    <property type="project" value="TreeGrafter"/>
</dbReference>
<gene>
    <name evidence="4" type="primary">dapb3_1</name>
    <name evidence="4" type="ORF">CFBP8129_01030</name>
</gene>
<keyword evidence="4" id="KW-0031">Aminopeptidase</keyword>
<dbReference type="GO" id="GO:0004177">
    <property type="term" value="F:aminopeptidase activity"/>
    <property type="evidence" value="ECO:0007669"/>
    <property type="project" value="UniProtKB-KW"/>
</dbReference>
<keyword evidence="2" id="KW-0732">Signal</keyword>
<feature type="domain" description="Peptidase S9 prolyl oligopeptidase catalytic" evidence="3">
    <location>
        <begin position="444"/>
        <end position="655"/>
    </location>
</feature>
<dbReference type="AlphaFoldDB" id="A0A6V7B9E9"/>
<dbReference type="InterPro" id="IPR001375">
    <property type="entry name" value="Peptidase_S9_cat"/>
</dbReference>
<dbReference type="Gene3D" id="3.40.50.1820">
    <property type="entry name" value="alpha/beta hydrolase"/>
    <property type="match status" value="1"/>
</dbReference>